<dbReference type="EMBL" id="JAUSVX010000014">
    <property type="protein sequence ID" value="MDQ0472933.1"/>
    <property type="molecule type" value="Genomic_DNA"/>
</dbReference>
<sequence>MFGSRRSLTLSPPAAATSSEAEDRPEQRLVEALDGLRAARLAGAALPEGRVGHALGDLLRLLEEDSRRDLAATVAVASEASEAAANIGWMTHDIAEMASSTSSISGAVEELAASIAQLSQTSGASAMEAEAARDGMRGCIAQMRRGSDAMAVISTGVAGIGERLGSLEEAVAQIAAMAGTIETISRQTNLLALNATIEAARAGAAGAGFAVVAGEVKSLSGQTAQATEQIRQRVGTLVTGMRAIAKAVEDSCLAVGEGHDTIRGVEAGIETVGAQIDGITDNMRALAEVLGQQQGATNSIAVSVGDIAGKAAKSKGEIAAVLERLTGAEQTAQACFDRAAGRPIAAYPLVRFPADAAAWKRRLAAVLVGAAPAREETAVLGERIARRHCETAAAGAPAATAFLQAEHKAHAEALRLVRAVAARRWDEATPAFMACEAALAAAVAAAGTLAGAA</sequence>
<evidence type="ECO:0000313" key="6">
    <source>
        <dbReference type="EMBL" id="MDQ0472933.1"/>
    </source>
</evidence>
<reference evidence="6 7" key="1">
    <citation type="submission" date="2023-07" db="EMBL/GenBank/DDBJ databases">
        <title>Genomic Encyclopedia of Type Strains, Phase IV (KMG-IV): sequencing the most valuable type-strain genomes for metagenomic binning, comparative biology and taxonomic classification.</title>
        <authorList>
            <person name="Goeker M."/>
        </authorList>
    </citation>
    <scope>NUCLEOTIDE SEQUENCE [LARGE SCALE GENOMIC DNA]</scope>
    <source>
        <strain evidence="6 7">DSM 19619</strain>
    </source>
</reference>
<organism evidence="6 7">
    <name type="scientific">Labrys wisconsinensis</name>
    <dbReference type="NCBI Taxonomy" id="425677"/>
    <lineage>
        <taxon>Bacteria</taxon>
        <taxon>Pseudomonadati</taxon>
        <taxon>Pseudomonadota</taxon>
        <taxon>Alphaproteobacteria</taxon>
        <taxon>Hyphomicrobiales</taxon>
        <taxon>Xanthobacteraceae</taxon>
        <taxon>Labrys</taxon>
    </lineage>
</organism>
<dbReference type="PROSITE" id="PS50111">
    <property type="entry name" value="CHEMOTAXIS_TRANSDUC_2"/>
    <property type="match status" value="1"/>
</dbReference>
<evidence type="ECO:0000259" key="5">
    <source>
        <dbReference type="PROSITE" id="PS50111"/>
    </source>
</evidence>
<proteinExistence type="inferred from homology"/>
<comment type="similarity">
    <text evidence="2">Belongs to the methyl-accepting chemotaxis (MCP) protein family.</text>
</comment>
<dbReference type="SUPFAM" id="SSF58104">
    <property type="entry name" value="Methyl-accepting chemotaxis protein (MCP) signaling domain"/>
    <property type="match status" value="1"/>
</dbReference>
<dbReference type="PANTHER" id="PTHR32089:SF112">
    <property type="entry name" value="LYSOZYME-LIKE PROTEIN-RELATED"/>
    <property type="match status" value="1"/>
</dbReference>
<evidence type="ECO:0000256" key="3">
    <source>
        <dbReference type="PROSITE-ProRule" id="PRU00284"/>
    </source>
</evidence>
<dbReference type="PANTHER" id="PTHR32089">
    <property type="entry name" value="METHYL-ACCEPTING CHEMOTAXIS PROTEIN MCPB"/>
    <property type="match status" value="1"/>
</dbReference>
<gene>
    <name evidence="6" type="ORF">QO011_005966</name>
</gene>
<accession>A0ABU0JHP1</accession>
<dbReference type="SMART" id="SM00283">
    <property type="entry name" value="MA"/>
    <property type="match status" value="1"/>
</dbReference>
<feature type="compositionally biased region" description="Low complexity" evidence="4">
    <location>
        <begin position="7"/>
        <end position="19"/>
    </location>
</feature>
<evidence type="ECO:0000256" key="1">
    <source>
        <dbReference type="ARBA" id="ARBA00023224"/>
    </source>
</evidence>
<evidence type="ECO:0000313" key="7">
    <source>
        <dbReference type="Proteomes" id="UP001242480"/>
    </source>
</evidence>
<comment type="caution">
    <text evidence="6">The sequence shown here is derived from an EMBL/GenBank/DDBJ whole genome shotgun (WGS) entry which is preliminary data.</text>
</comment>
<feature type="region of interest" description="Disordered" evidence="4">
    <location>
        <begin position="1"/>
        <end position="26"/>
    </location>
</feature>
<dbReference type="Pfam" id="PF00015">
    <property type="entry name" value="MCPsignal"/>
    <property type="match status" value="1"/>
</dbReference>
<dbReference type="InterPro" id="IPR004089">
    <property type="entry name" value="MCPsignal_dom"/>
</dbReference>
<feature type="domain" description="Methyl-accepting transducer" evidence="5">
    <location>
        <begin position="79"/>
        <end position="308"/>
    </location>
</feature>
<dbReference type="InterPro" id="IPR004090">
    <property type="entry name" value="Chemotax_Me-accpt_rcpt"/>
</dbReference>
<protein>
    <submittedName>
        <fullName evidence="6">Uncharacterized protein YoxC</fullName>
    </submittedName>
</protein>
<name>A0ABU0JHP1_9HYPH</name>
<evidence type="ECO:0000256" key="4">
    <source>
        <dbReference type="SAM" id="MobiDB-lite"/>
    </source>
</evidence>
<dbReference type="Gene3D" id="1.10.287.950">
    <property type="entry name" value="Methyl-accepting chemotaxis protein"/>
    <property type="match status" value="1"/>
</dbReference>
<dbReference type="PRINTS" id="PR00260">
    <property type="entry name" value="CHEMTRNSDUCR"/>
</dbReference>
<keyword evidence="7" id="KW-1185">Reference proteome</keyword>
<dbReference type="Proteomes" id="UP001242480">
    <property type="component" value="Unassembled WGS sequence"/>
</dbReference>
<evidence type="ECO:0000256" key="2">
    <source>
        <dbReference type="ARBA" id="ARBA00029447"/>
    </source>
</evidence>
<dbReference type="RefSeq" id="WP_307280495.1">
    <property type="nucleotide sequence ID" value="NZ_JAUSVX010000014.1"/>
</dbReference>
<keyword evidence="1 3" id="KW-0807">Transducer</keyword>